<dbReference type="PROSITE" id="PS50206">
    <property type="entry name" value="RHODANESE_3"/>
    <property type="match status" value="1"/>
</dbReference>
<dbReference type="RefSeq" id="WP_105351042.1">
    <property type="nucleotide sequence ID" value="NZ_PUIB01000003.1"/>
</dbReference>
<dbReference type="InterPro" id="IPR050229">
    <property type="entry name" value="GlpE_sulfurtransferase"/>
</dbReference>
<evidence type="ECO:0000313" key="3">
    <source>
        <dbReference type="Proteomes" id="UP000239388"/>
    </source>
</evidence>
<sequence length="111" mass="12068">MQSITAGQLKTRQNQGERLTLINTLSEDNFENTKIPGSINIPLEANDFERRVEQTLGGKNQPVVVYCASADCPSSTKAAERLENAGFSEVLDFEGGAKEWQDQGGQLAHAS</sequence>
<dbReference type="PANTHER" id="PTHR43031:SF16">
    <property type="entry name" value="OXIDOREDUCTASE"/>
    <property type="match status" value="1"/>
</dbReference>
<gene>
    <name evidence="2" type="ORF">C5Y98_01740</name>
</gene>
<dbReference type="EMBL" id="PUIB01000003">
    <property type="protein sequence ID" value="PQO42585.1"/>
    <property type="molecule type" value="Genomic_DNA"/>
</dbReference>
<comment type="caution">
    <text evidence="2">The sequence shown here is derived from an EMBL/GenBank/DDBJ whole genome shotgun (WGS) entry which is preliminary data.</text>
</comment>
<dbReference type="SMART" id="SM00450">
    <property type="entry name" value="RHOD"/>
    <property type="match status" value="1"/>
</dbReference>
<dbReference type="Gene3D" id="3.40.250.10">
    <property type="entry name" value="Rhodanese-like domain"/>
    <property type="match status" value="1"/>
</dbReference>
<feature type="domain" description="Rhodanese" evidence="1">
    <location>
        <begin position="35"/>
        <end position="109"/>
    </location>
</feature>
<dbReference type="CDD" id="cd00158">
    <property type="entry name" value="RHOD"/>
    <property type="match status" value="1"/>
</dbReference>
<accession>A0A2S8GDQ4</accession>
<proteinExistence type="predicted"/>
<dbReference type="SUPFAM" id="SSF52821">
    <property type="entry name" value="Rhodanese/Cell cycle control phosphatase"/>
    <property type="match status" value="1"/>
</dbReference>
<dbReference type="InterPro" id="IPR036873">
    <property type="entry name" value="Rhodanese-like_dom_sf"/>
</dbReference>
<dbReference type="OrthoDB" id="176845at2"/>
<organism evidence="2 3">
    <name type="scientific">Blastopirellula marina</name>
    <dbReference type="NCBI Taxonomy" id="124"/>
    <lineage>
        <taxon>Bacteria</taxon>
        <taxon>Pseudomonadati</taxon>
        <taxon>Planctomycetota</taxon>
        <taxon>Planctomycetia</taxon>
        <taxon>Pirellulales</taxon>
        <taxon>Pirellulaceae</taxon>
        <taxon>Blastopirellula</taxon>
    </lineage>
</organism>
<dbReference type="AlphaFoldDB" id="A0A2S8GDQ4"/>
<evidence type="ECO:0000259" key="1">
    <source>
        <dbReference type="PROSITE" id="PS50206"/>
    </source>
</evidence>
<protein>
    <submittedName>
        <fullName evidence="2">Rhodanese-like domain-containing protein</fullName>
    </submittedName>
</protein>
<evidence type="ECO:0000313" key="2">
    <source>
        <dbReference type="EMBL" id="PQO42585.1"/>
    </source>
</evidence>
<dbReference type="Pfam" id="PF00581">
    <property type="entry name" value="Rhodanese"/>
    <property type="match status" value="1"/>
</dbReference>
<dbReference type="PANTHER" id="PTHR43031">
    <property type="entry name" value="FAD-DEPENDENT OXIDOREDUCTASE"/>
    <property type="match status" value="1"/>
</dbReference>
<dbReference type="InterPro" id="IPR001763">
    <property type="entry name" value="Rhodanese-like_dom"/>
</dbReference>
<dbReference type="Proteomes" id="UP000239388">
    <property type="component" value="Unassembled WGS sequence"/>
</dbReference>
<reference evidence="2 3" key="1">
    <citation type="submission" date="2018-02" db="EMBL/GenBank/DDBJ databases">
        <title>Comparative genomes isolates from brazilian mangrove.</title>
        <authorList>
            <person name="Araujo J.E."/>
            <person name="Taketani R.G."/>
            <person name="Silva M.C.P."/>
            <person name="Loureco M.V."/>
            <person name="Andreote F.D."/>
        </authorList>
    </citation>
    <scope>NUCLEOTIDE SEQUENCE [LARGE SCALE GENOMIC DNA]</scope>
    <source>
        <strain evidence="2 3">NAP PRIS-MGV</strain>
    </source>
</reference>
<name>A0A2S8GDQ4_9BACT</name>